<feature type="domain" description="GGDEF" evidence="2">
    <location>
        <begin position="138"/>
        <end position="272"/>
    </location>
</feature>
<evidence type="ECO:0000256" key="1">
    <source>
        <dbReference type="SAM" id="Phobius"/>
    </source>
</evidence>
<evidence type="ECO:0000259" key="2">
    <source>
        <dbReference type="PROSITE" id="PS50887"/>
    </source>
</evidence>
<protein>
    <recommendedName>
        <fullName evidence="2">GGDEF domain-containing protein</fullName>
    </recommendedName>
</protein>
<accession>A0A1C0Z5P5</accession>
<dbReference type="PROSITE" id="PS50887">
    <property type="entry name" value="GGDEF"/>
    <property type="match status" value="1"/>
</dbReference>
<dbReference type="InterPro" id="IPR050469">
    <property type="entry name" value="Diguanylate_Cyclase"/>
</dbReference>
<reference evidence="3 4" key="1">
    <citation type="submission" date="2016-07" db="EMBL/GenBank/DDBJ databases">
        <title>Caryophanon latum genome sequencing.</title>
        <authorList>
            <person name="Verma A."/>
            <person name="Pal Y."/>
            <person name="Krishnamurthi S."/>
        </authorList>
    </citation>
    <scope>NUCLEOTIDE SEQUENCE [LARGE SCALE GENOMIC DNA]</scope>
    <source>
        <strain evidence="3 4">DSM 14151</strain>
    </source>
</reference>
<dbReference type="AlphaFoldDB" id="A0A1C0Z5P5"/>
<dbReference type="EMBL" id="MATO01000001">
    <property type="protein sequence ID" value="OCS94692.1"/>
    <property type="molecule type" value="Genomic_DNA"/>
</dbReference>
<dbReference type="PANTHER" id="PTHR45138">
    <property type="entry name" value="REGULATORY COMPONENTS OF SENSORY TRANSDUCTION SYSTEM"/>
    <property type="match status" value="1"/>
</dbReference>
<comment type="caution">
    <text evidence="3">The sequence shown here is derived from an EMBL/GenBank/DDBJ whole genome shotgun (WGS) entry which is preliminary data.</text>
</comment>
<feature type="transmembrane region" description="Helical" evidence="1">
    <location>
        <begin position="6"/>
        <end position="34"/>
    </location>
</feature>
<dbReference type="GO" id="GO:1902201">
    <property type="term" value="P:negative regulation of bacterial-type flagellum-dependent cell motility"/>
    <property type="evidence" value="ECO:0007669"/>
    <property type="project" value="TreeGrafter"/>
</dbReference>
<dbReference type="Gene3D" id="3.30.70.270">
    <property type="match status" value="1"/>
</dbReference>
<dbReference type="CDD" id="cd01949">
    <property type="entry name" value="GGDEF"/>
    <property type="match status" value="1"/>
</dbReference>
<keyword evidence="1" id="KW-1133">Transmembrane helix</keyword>
<evidence type="ECO:0000313" key="4">
    <source>
        <dbReference type="Proteomes" id="UP000093482"/>
    </source>
</evidence>
<sequence length="277" mass="32196">MFNHYLMFVIIYFLCCTLFIMHFHYFIIVSIVSFSVVMQSLMGMNSDYVEKVNDGIFLVNTLLIGIAIQYFISSAQRRIIEQDMQLKESVAKAENLTSELLKANELLMKRASYDHLTMIPNRTGFYTYATEYIKERCQPLTLLMMDVDYFKQYNDFYNHVQGDHVLYELAQIIERVVATYDGYAARWGGEEFLIMTTPMHAENICCDIQQEVAKAAIVHERSQVNPYVTVSIGGYSGFITSVEQLDDFYKRADVMLYEVKQHGRNHYRIEKAVTVNA</sequence>
<proteinExistence type="predicted"/>
<dbReference type="GO" id="GO:0005886">
    <property type="term" value="C:plasma membrane"/>
    <property type="evidence" value="ECO:0007669"/>
    <property type="project" value="TreeGrafter"/>
</dbReference>
<keyword evidence="1" id="KW-0812">Transmembrane</keyword>
<keyword evidence="4" id="KW-1185">Reference proteome</keyword>
<dbReference type="Pfam" id="PF00990">
    <property type="entry name" value="GGDEF"/>
    <property type="match status" value="1"/>
</dbReference>
<name>A0A1C0Z5P5_9BACL</name>
<gene>
    <name evidence="3" type="ORF">A6K76_00555</name>
</gene>
<dbReference type="SUPFAM" id="SSF55073">
    <property type="entry name" value="Nucleotide cyclase"/>
    <property type="match status" value="1"/>
</dbReference>
<dbReference type="SMART" id="SM00267">
    <property type="entry name" value="GGDEF"/>
    <property type="match status" value="1"/>
</dbReference>
<dbReference type="PANTHER" id="PTHR45138:SF9">
    <property type="entry name" value="DIGUANYLATE CYCLASE DGCM-RELATED"/>
    <property type="match status" value="1"/>
</dbReference>
<evidence type="ECO:0000313" key="3">
    <source>
        <dbReference type="EMBL" id="OCS94692.1"/>
    </source>
</evidence>
<dbReference type="InterPro" id="IPR000160">
    <property type="entry name" value="GGDEF_dom"/>
</dbReference>
<keyword evidence="1" id="KW-0472">Membrane</keyword>
<dbReference type="GO" id="GO:0052621">
    <property type="term" value="F:diguanylate cyclase activity"/>
    <property type="evidence" value="ECO:0007669"/>
    <property type="project" value="TreeGrafter"/>
</dbReference>
<dbReference type="InterPro" id="IPR029787">
    <property type="entry name" value="Nucleotide_cyclase"/>
</dbReference>
<dbReference type="GO" id="GO:0043709">
    <property type="term" value="P:cell adhesion involved in single-species biofilm formation"/>
    <property type="evidence" value="ECO:0007669"/>
    <property type="project" value="TreeGrafter"/>
</dbReference>
<organism evidence="3 4">
    <name type="scientific">Caryophanon latum</name>
    <dbReference type="NCBI Taxonomy" id="33977"/>
    <lineage>
        <taxon>Bacteria</taxon>
        <taxon>Bacillati</taxon>
        <taxon>Bacillota</taxon>
        <taxon>Bacilli</taxon>
        <taxon>Bacillales</taxon>
        <taxon>Caryophanaceae</taxon>
        <taxon>Caryophanon</taxon>
    </lineage>
</organism>
<dbReference type="InterPro" id="IPR043128">
    <property type="entry name" value="Rev_trsase/Diguanyl_cyclase"/>
</dbReference>
<dbReference type="Proteomes" id="UP000093482">
    <property type="component" value="Unassembled WGS sequence"/>
</dbReference>
<feature type="transmembrane region" description="Helical" evidence="1">
    <location>
        <begin position="55"/>
        <end position="72"/>
    </location>
</feature>
<dbReference type="NCBIfam" id="TIGR00254">
    <property type="entry name" value="GGDEF"/>
    <property type="match status" value="1"/>
</dbReference>